<dbReference type="EMBL" id="JBHSXH010000005">
    <property type="protein sequence ID" value="MFC6823813.1"/>
    <property type="molecule type" value="Genomic_DNA"/>
</dbReference>
<proteinExistence type="predicted"/>
<name>A0ABD5TX16_9EURY</name>
<keyword evidence="3" id="KW-1185">Reference proteome</keyword>
<accession>A0ABD5TX16</accession>
<evidence type="ECO:0000313" key="2">
    <source>
        <dbReference type="EMBL" id="MFC6823813.1"/>
    </source>
</evidence>
<dbReference type="AlphaFoldDB" id="A0ABD5TX16"/>
<dbReference type="RefSeq" id="WP_379692320.1">
    <property type="nucleotide sequence ID" value="NZ_JBHSXH010000005.1"/>
</dbReference>
<evidence type="ECO:0000313" key="3">
    <source>
        <dbReference type="Proteomes" id="UP001596408"/>
    </source>
</evidence>
<dbReference type="Proteomes" id="UP001596408">
    <property type="component" value="Unassembled WGS sequence"/>
</dbReference>
<protein>
    <submittedName>
        <fullName evidence="2">Uncharacterized protein</fullName>
    </submittedName>
</protein>
<sequence>MSRKTRRELERAIERLEKGTATDGEPATLAEAIKQHQEKDDDKPSRTLAEAAKRHVRQNPDEY</sequence>
<reference evidence="2 3" key="1">
    <citation type="journal article" date="2019" name="Int. J. Syst. Evol. Microbiol.">
        <title>The Global Catalogue of Microorganisms (GCM) 10K type strain sequencing project: providing services to taxonomists for standard genome sequencing and annotation.</title>
        <authorList>
            <consortium name="The Broad Institute Genomics Platform"/>
            <consortium name="The Broad Institute Genome Sequencing Center for Infectious Disease"/>
            <person name="Wu L."/>
            <person name="Ma J."/>
        </authorList>
    </citation>
    <scope>NUCLEOTIDE SEQUENCE [LARGE SCALE GENOMIC DNA]</scope>
    <source>
        <strain evidence="2 3">YIM 94188</strain>
    </source>
</reference>
<evidence type="ECO:0000256" key="1">
    <source>
        <dbReference type="SAM" id="MobiDB-lite"/>
    </source>
</evidence>
<comment type="caution">
    <text evidence="2">The sequence shown here is derived from an EMBL/GenBank/DDBJ whole genome shotgun (WGS) entry which is preliminary data.</text>
</comment>
<gene>
    <name evidence="2" type="ORF">ACFQEV_02200</name>
</gene>
<organism evidence="2 3">
    <name type="scientific">Halopelagius fulvigenes</name>
    <dbReference type="NCBI Taxonomy" id="1198324"/>
    <lineage>
        <taxon>Archaea</taxon>
        <taxon>Methanobacteriati</taxon>
        <taxon>Methanobacteriota</taxon>
        <taxon>Stenosarchaea group</taxon>
        <taxon>Halobacteria</taxon>
        <taxon>Halobacteriales</taxon>
        <taxon>Haloferacaceae</taxon>
    </lineage>
</organism>
<feature type="compositionally biased region" description="Basic and acidic residues" evidence="1">
    <location>
        <begin position="35"/>
        <end position="45"/>
    </location>
</feature>
<feature type="region of interest" description="Disordered" evidence="1">
    <location>
        <begin position="35"/>
        <end position="63"/>
    </location>
</feature>